<reference evidence="1" key="1">
    <citation type="submission" date="2014-11" db="EMBL/GenBank/DDBJ databases">
        <authorList>
            <person name="Amaro Gonzalez C."/>
        </authorList>
    </citation>
    <scope>NUCLEOTIDE SEQUENCE</scope>
</reference>
<name>A0A0E9T9F0_ANGAN</name>
<dbReference type="AlphaFoldDB" id="A0A0E9T9F0"/>
<organism evidence="1">
    <name type="scientific">Anguilla anguilla</name>
    <name type="common">European freshwater eel</name>
    <name type="synonym">Muraena anguilla</name>
    <dbReference type="NCBI Taxonomy" id="7936"/>
    <lineage>
        <taxon>Eukaryota</taxon>
        <taxon>Metazoa</taxon>
        <taxon>Chordata</taxon>
        <taxon>Craniata</taxon>
        <taxon>Vertebrata</taxon>
        <taxon>Euteleostomi</taxon>
        <taxon>Actinopterygii</taxon>
        <taxon>Neopterygii</taxon>
        <taxon>Teleostei</taxon>
        <taxon>Anguilliformes</taxon>
        <taxon>Anguillidae</taxon>
        <taxon>Anguilla</taxon>
    </lineage>
</organism>
<reference evidence="1" key="2">
    <citation type="journal article" date="2015" name="Fish Shellfish Immunol.">
        <title>Early steps in the European eel (Anguilla anguilla)-Vibrio vulnificus interaction in the gills: Role of the RtxA13 toxin.</title>
        <authorList>
            <person name="Callol A."/>
            <person name="Pajuelo D."/>
            <person name="Ebbesson L."/>
            <person name="Teles M."/>
            <person name="MacKenzie S."/>
            <person name="Amaro C."/>
        </authorList>
    </citation>
    <scope>NUCLEOTIDE SEQUENCE</scope>
</reference>
<dbReference type="EMBL" id="GBXM01058283">
    <property type="protein sequence ID" value="JAH50294.1"/>
    <property type="molecule type" value="Transcribed_RNA"/>
</dbReference>
<proteinExistence type="predicted"/>
<sequence length="22" mass="2671">MHLELSSEKIISNNHQTCFYIY</sequence>
<protein>
    <submittedName>
        <fullName evidence="1">Uncharacterized protein</fullName>
    </submittedName>
</protein>
<evidence type="ECO:0000313" key="1">
    <source>
        <dbReference type="EMBL" id="JAH50294.1"/>
    </source>
</evidence>
<accession>A0A0E9T9F0</accession>